<sequence>MDRRDSIKSMVLASLAGGLALQGCKPEAEAPAPVATEPAEGVKWRTAAENAGIEEVKEGEFLNEHERESLGVLCDLILPKSDAFASASDAEVVEFIEFTALDVPEMQNPLRGGLMWLDHESNSRFDAEFKKASADQQKEILDDIAFYDPNKPQSERSFQVNWFSLVRNLTMTGFYTSEIGIKEIGYKGNQPNVWDGVPQDVLDQHGVAYEEEWLAKCLDPTKAGDIAEWDENGNLIT</sequence>
<dbReference type="OrthoDB" id="129242at2"/>
<comment type="caution">
    <text evidence="1">The sequence shown here is derived from an EMBL/GenBank/DDBJ whole genome shotgun (WGS) entry which is preliminary data.</text>
</comment>
<dbReference type="PROSITE" id="PS51257">
    <property type="entry name" value="PROKAR_LIPOPROTEIN"/>
    <property type="match status" value="1"/>
</dbReference>
<dbReference type="RefSeq" id="WP_099644619.1">
    <property type="nucleotide sequence ID" value="NZ_KZ319287.1"/>
</dbReference>
<name>A0A2G1VXB8_9FLAO</name>
<proteinExistence type="predicted"/>
<dbReference type="Pfam" id="PF13618">
    <property type="entry name" value="Gluconate_2-dh3"/>
    <property type="match status" value="1"/>
</dbReference>
<gene>
    <name evidence="1" type="ORF">CJ305_02320</name>
</gene>
<organism evidence="1 2">
    <name type="scientific">Leeuwenhoekiella nanhaiensis</name>
    <dbReference type="NCBI Taxonomy" id="1655491"/>
    <lineage>
        <taxon>Bacteria</taxon>
        <taxon>Pseudomonadati</taxon>
        <taxon>Bacteroidota</taxon>
        <taxon>Flavobacteriia</taxon>
        <taxon>Flavobacteriales</taxon>
        <taxon>Flavobacteriaceae</taxon>
        <taxon>Leeuwenhoekiella</taxon>
    </lineage>
</organism>
<protein>
    <submittedName>
        <fullName evidence="1">Tat pathway signal protein</fullName>
    </submittedName>
</protein>
<evidence type="ECO:0000313" key="2">
    <source>
        <dbReference type="Proteomes" id="UP000229433"/>
    </source>
</evidence>
<dbReference type="AlphaFoldDB" id="A0A2G1VXB8"/>
<reference evidence="1 2" key="1">
    <citation type="submission" date="2017-08" db="EMBL/GenBank/DDBJ databases">
        <title>The whole genome shortgun sequences of strain Leeuwenhoekiella nanhaiensis G18 from the South China Sea.</title>
        <authorList>
            <person name="Liu Q."/>
        </authorList>
    </citation>
    <scope>NUCLEOTIDE SEQUENCE [LARGE SCALE GENOMIC DNA]</scope>
    <source>
        <strain evidence="1 2">G18</strain>
    </source>
</reference>
<dbReference type="Proteomes" id="UP000229433">
    <property type="component" value="Unassembled WGS sequence"/>
</dbReference>
<dbReference type="EMBL" id="NQXA01000001">
    <property type="protein sequence ID" value="PHQ31079.1"/>
    <property type="molecule type" value="Genomic_DNA"/>
</dbReference>
<accession>A0A2G1VXB8</accession>
<keyword evidence="2" id="KW-1185">Reference proteome</keyword>
<dbReference type="InterPro" id="IPR027056">
    <property type="entry name" value="Gluconate_2DH_su3"/>
</dbReference>
<evidence type="ECO:0000313" key="1">
    <source>
        <dbReference type="EMBL" id="PHQ31079.1"/>
    </source>
</evidence>